<keyword evidence="3" id="KW-1185">Reference proteome</keyword>
<dbReference type="InterPro" id="IPR013783">
    <property type="entry name" value="Ig-like_fold"/>
</dbReference>
<accession>A0A1D2YWQ9</accession>
<dbReference type="Pfam" id="PF07705">
    <property type="entry name" value="CARDB"/>
    <property type="match status" value="1"/>
</dbReference>
<reference evidence="2 3" key="1">
    <citation type="submission" date="2016-09" db="EMBL/GenBank/DDBJ databases">
        <title>Draft genome sequence for the type strain of Vulcanibacillus modesticaldus BR, a strictly anaerobic, moderately thermophilic, and nitrate-reducing bacterium from deep sea-hydrothermal vents of the Mid-Atlantic Ridge.</title>
        <authorList>
            <person name="Abin C.A."/>
            <person name="Hollibaugh J.T."/>
        </authorList>
    </citation>
    <scope>NUCLEOTIDE SEQUENCE [LARGE SCALE GENOMIC DNA]</scope>
    <source>
        <strain evidence="2 3">BR</strain>
    </source>
</reference>
<sequence>MRIRYKRGINILLSLILVFSIFPLPKETLAYSLEAQKIIDYYGIATTNANGKTLNEKYLLDQMGVGEALVVYGTPEEVPGNEKKNGQWRYFGYDVNGNPYWNIDFPNDALAEPSVAKNWIKQPWNLSSSINETIKDYLTDPNYTTWLASMVDTYNNPTSNWLDSYNALTGSNWTANTLKDYAIMTQRPYDFAPGYVTMWNSSGGKWWYETFYIPPEKKIDINNIPTEPDLEITQINYPDAAYTNENITINVTVKNNGDVDSGLFQVGLFGVTVSSKSVTNLAPGATKTLTFNFSFSSTGLKNLSAKVDINGEVVESNEDNNVYPFAIYLNKKNEPTTPIAIISHLQGDTRTVSTITVQTGTDLKLDDSLSYDPGGELITEKYWRYKEDKIGSQYIYQKPNNEDITSIDNKSYFIELYVKNKSGKESGWIQLKVNVSDPPPPPAELKADISFNPDRIIIGEGSQIFNMSDGLDSYSWTFSPELEPYIIDKNAFEPKTNAIGVPGTYSATIKVMKNDGSSRTDTAYLRVIDPKPIAIITGVNKITQGRDFPNQYHLLNSYSPIADRGVTINHTYDKFRWKKSTDSSYTNGLPTKAPNDPGIYYIEGQVTDSDGRVSDWGRLELEVVEDKAPIVNLFTANQTYRNIENTLYIEATSPDFDKLNRLVISYQYDSDNDGSYSDEAWNTVYDGPFTNVYKITHSTVGKRKYEAIVYEEYGKGTSATTVIDVINKQPTVNFNTFGLTSQPKQDSEAPIISYSSDTIFNSWTLKSPYVGGDLSKIGWKNSNGTLSTKNAVKVDFSTFYPDMGNGPNGRTNQTIGNLELLGTWTYNGTIIKKVFPGHRVYSYQYNSTTGNYDFFERNAKTGEIISSFSVPRVINGYTNEFITIGDDDEVFYFTKRSTVDSNTKLENLYLVSFDNKGNFIEEVLIGQYFVPLVQDIYFDKDKDTLYLIMLTRPNYVDYRNFDVQLAVVKYSKSKKMTYWSALDYVYGNRRRLYNFKLVKDYNDDVYVIYLHKDFYQSGFSYYVSFRLIKINNNTGIIEASRNNYDAEDVTYPVFSNDNKYVYVSFVDFYKSGGKYYRKFYIETLNTVDLSVKRQEYLYGVRSSSKMYAGESIPLTNPIVLSNGRVYVIYERNSKYAILDYNGNVLSKGAYIKSPSWGGSTTQDRTLPNTYLQSNGKGLMVRMSFDSYSDPNYYKYVWVIHNIINREILKEIVYKTVPRGGGSSSPQSELKLLWFPDNSLYYFGENLYTKEVSVVGEQNSATYPKVIDSNTIEVIDDNWGGLFYDINDISSNYSFEFDVSVNDLKNDKVIGAGFNIQDEKNLYSIEWSKNTLTLYRVINGTKTVLGSVSLNRTPFSNYHVKIDSYNGNIKILINDIKYMDVNDSTYIDGSVGIMSLGQSNVSFNNIKRTAIVEYETQPTYGAVLVDETVNYETMFTDPENDSKYAESWSYVHYPNFFENSEGYSVYHNKTYSSPITVFDKPGKYEIYYKAQDNPGLAGYGLWSEEVMKELYVHRRPIAQPDIRFTGKVYVEGESLDYDTYDTSYDPDLTLITDKEFRWKYSDETTWKYGKKQYYDRPGVTLIIQERVKDIHGAWSYWAEQRIYKNNLPPVNQRKPTMTITSPNGTSANPTVVSSEPLVKWNYYDQDGDLQERYKLEFYYNDSNELALQIEHWNANKQYQVSIR</sequence>
<evidence type="ECO:0000259" key="1">
    <source>
        <dbReference type="Pfam" id="PF07705"/>
    </source>
</evidence>
<dbReference type="Gene3D" id="2.60.40.10">
    <property type="entry name" value="Immunoglobulins"/>
    <property type="match status" value="1"/>
</dbReference>
<organism evidence="2 3">
    <name type="scientific">Vulcanibacillus modesticaldus</name>
    <dbReference type="NCBI Taxonomy" id="337097"/>
    <lineage>
        <taxon>Bacteria</taxon>
        <taxon>Bacillati</taxon>
        <taxon>Bacillota</taxon>
        <taxon>Bacilli</taxon>
        <taxon>Bacillales</taxon>
        <taxon>Bacillaceae</taxon>
        <taxon>Vulcanibacillus</taxon>
    </lineage>
</organism>
<protein>
    <recommendedName>
        <fullName evidence="1">CARDB domain-containing protein</fullName>
    </recommendedName>
</protein>
<dbReference type="Proteomes" id="UP000243739">
    <property type="component" value="Unassembled WGS sequence"/>
</dbReference>
<proteinExistence type="predicted"/>
<gene>
    <name evidence="2" type="ORF">BHF71_05770</name>
</gene>
<name>A0A1D2YWQ9_9BACI</name>
<evidence type="ECO:0000313" key="2">
    <source>
        <dbReference type="EMBL" id="OEG00195.1"/>
    </source>
</evidence>
<dbReference type="RefSeq" id="WP_069655921.1">
    <property type="nucleotide sequence ID" value="NZ_MIJF01000005.1"/>
</dbReference>
<feature type="domain" description="CARDB" evidence="1">
    <location>
        <begin position="228"/>
        <end position="323"/>
    </location>
</feature>
<comment type="caution">
    <text evidence="2">The sequence shown here is derived from an EMBL/GenBank/DDBJ whole genome shotgun (WGS) entry which is preliminary data.</text>
</comment>
<dbReference type="EMBL" id="MIJF01000005">
    <property type="protein sequence ID" value="OEG00195.1"/>
    <property type="molecule type" value="Genomic_DNA"/>
</dbReference>
<dbReference type="InterPro" id="IPR011635">
    <property type="entry name" value="CARDB"/>
</dbReference>
<dbReference type="STRING" id="337097.BHF71_05770"/>
<dbReference type="NCBIfam" id="NF047340">
    <property type="entry name" value="Athe_2463_dom"/>
    <property type="match status" value="1"/>
</dbReference>
<dbReference type="Gene3D" id="2.60.120.560">
    <property type="entry name" value="Exo-inulinase, domain 1"/>
    <property type="match status" value="1"/>
</dbReference>
<evidence type="ECO:0000313" key="3">
    <source>
        <dbReference type="Proteomes" id="UP000243739"/>
    </source>
</evidence>